<accession>A0A177AY99</accession>
<gene>
    <name evidence="2" type="ORF">A3Q56_05927</name>
</gene>
<evidence type="ECO:0000313" key="3">
    <source>
        <dbReference type="Proteomes" id="UP000078046"/>
    </source>
</evidence>
<dbReference type="CDD" id="cd10454">
    <property type="entry name" value="GIY-YIG_COG3680_Meta"/>
    <property type="match status" value="1"/>
</dbReference>
<dbReference type="InterPro" id="IPR036770">
    <property type="entry name" value="Ankyrin_rpt-contain_sf"/>
</dbReference>
<dbReference type="GO" id="GO:0004520">
    <property type="term" value="F:DNA endonuclease activity"/>
    <property type="evidence" value="ECO:0007669"/>
    <property type="project" value="TreeGrafter"/>
</dbReference>
<organism evidence="2 3">
    <name type="scientific">Intoshia linei</name>
    <dbReference type="NCBI Taxonomy" id="1819745"/>
    <lineage>
        <taxon>Eukaryota</taxon>
        <taxon>Metazoa</taxon>
        <taxon>Spiralia</taxon>
        <taxon>Lophotrochozoa</taxon>
        <taxon>Mesozoa</taxon>
        <taxon>Orthonectida</taxon>
        <taxon>Rhopaluridae</taxon>
        <taxon>Intoshia</taxon>
    </lineage>
</organism>
<dbReference type="InterPro" id="IPR002110">
    <property type="entry name" value="Ankyrin_rpt"/>
</dbReference>
<dbReference type="Pfam" id="PF13857">
    <property type="entry name" value="Ank_5"/>
    <property type="match status" value="1"/>
</dbReference>
<dbReference type="GO" id="GO:0005737">
    <property type="term" value="C:cytoplasm"/>
    <property type="evidence" value="ECO:0007669"/>
    <property type="project" value="TreeGrafter"/>
</dbReference>
<reference evidence="2 3" key="1">
    <citation type="submission" date="2016-04" db="EMBL/GenBank/DDBJ databases">
        <title>The genome of Intoshia linei affirms orthonectids as highly simplified spiralians.</title>
        <authorList>
            <person name="Mikhailov K.V."/>
            <person name="Slusarev G.S."/>
            <person name="Nikitin M.A."/>
            <person name="Logacheva M.D."/>
            <person name="Penin A."/>
            <person name="Aleoshin V."/>
            <person name="Panchin Y.V."/>
        </authorList>
    </citation>
    <scope>NUCLEOTIDE SEQUENCE [LARGE SCALE GENOMIC DNA]</scope>
    <source>
        <strain evidence="2">Intl2013</strain>
        <tissue evidence="2">Whole animal</tissue>
    </source>
</reference>
<dbReference type="Pfam" id="PF22945">
    <property type="entry name" value="LEM-3_GIY-YIG"/>
    <property type="match status" value="1"/>
</dbReference>
<dbReference type="Proteomes" id="UP000078046">
    <property type="component" value="Unassembled WGS sequence"/>
</dbReference>
<keyword evidence="1" id="KW-0040">ANK repeat</keyword>
<dbReference type="PROSITE" id="PS50297">
    <property type="entry name" value="ANK_REP_REGION"/>
    <property type="match status" value="1"/>
</dbReference>
<dbReference type="EMBL" id="LWCA01000957">
    <property type="protein sequence ID" value="OAF66353.1"/>
    <property type="molecule type" value="Genomic_DNA"/>
</dbReference>
<dbReference type="GO" id="GO:0000712">
    <property type="term" value="P:resolution of meiotic recombination intermediates"/>
    <property type="evidence" value="ECO:0007669"/>
    <property type="project" value="TreeGrafter"/>
</dbReference>
<name>A0A177AY99_9BILA</name>
<dbReference type="PANTHER" id="PTHR46427:SF1">
    <property type="entry name" value="ANKYRIN REPEAT AND LEM DOMAIN-CONTAINING PROTEIN 1"/>
    <property type="match status" value="1"/>
</dbReference>
<evidence type="ECO:0000256" key="1">
    <source>
        <dbReference type="PROSITE-ProRule" id="PRU00023"/>
    </source>
</evidence>
<dbReference type="SUPFAM" id="SSF48403">
    <property type="entry name" value="Ankyrin repeat"/>
    <property type="match status" value="1"/>
</dbReference>
<dbReference type="PANTHER" id="PTHR46427">
    <property type="entry name" value="ANKYRIN REPEAT AND LEM DOMAIN-CONTAINING PROTEIN 1"/>
    <property type="match status" value="1"/>
</dbReference>
<dbReference type="GO" id="GO:0000724">
    <property type="term" value="P:double-strand break repair via homologous recombination"/>
    <property type="evidence" value="ECO:0007669"/>
    <property type="project" value="TreeGrafter"/>
</dbReference>
<dbReference type="OrthoDB" id="1601181at2759"/>
<dbReference type="GO" id="GO:0005654">
    <property type="term" value="C:nucleoplasm"/>
    <property type="evidence" value="ECO:0007669"/>
    <property type="project" value="TreeGrafter"/>
</dbReference>
<dbReference type="InterPro" id="IPR034998">
    <property type="entry name" value="ANKLE1"/>
</dbReference>
<dbReference type="PROSITE" id="PS50088">
    <property type="entry name" value="ANK_REPEAT"/>
    <property type="match status" value="1"/>
</dbReference>
<feature type="repeat" description="ANK" evidence="1">
    <location>
        <begin position="96"/>
        <end position="128"/>
    </location>
</feature>
<dbReference type="AlphaFoldDB" id="A0A177AY99"/>
<dbReference type="Gene3D" id="1.25.40.20">
    <property type="entry name" value="Ankyrin repeat-containing domain"/>
    <property type="match status" value="1"/>
</dbReference>
<keyword evidence="3" id="KW-1185">Reference proteome</keyword>
<evidence type="ECO:0000313" key="2">
    <source>
        <dbReference type="EMBL" id="OAF66353.1"/>
    </source>
</evidence>
<proteinExistence type="predicted"/>
<dbReference type="SMART" id="SM00248">
    <property type="entry name" value="ANK"/>
    <property type="match status" value="3"/>
</dbReference>
<sequence>MNKFRKLAHCCLKSSEDVQIVHEPNRINKCANLCKSVEMCSVRAIKLFLRKGANPNKLFKDLSAMHLVFKHSVEKILLILHILLEYGGDANVRNRDGITPIHLAANYGYCSILLLLIRNGGDVLIKDFEGMNAMDNAYQSKCDNCIRIIENELNYDKQNESNYTTLINYDEYLSGRNNYKLSSTALDVDEIDCNNSKNHIKSNETIYKTCCNTFKETSIDDIDIKNPEKKFISPKSNVSNSSVCTTISVIQGEIDRKNIRGKIYVYTEEQNKEKFCLLESRLPAISKLSHTLMSKANSESELSTKTIHIEMDKMCKSSNDLNLTDKILKRELTKRDIHFESIVDSNRLFYVKTLLDYIKSDSKNAELISNCEIFIQSKDLKNWHVKKNEIDKGGDADASISTDSASYLNDNILTDNAENIKDDAHYLEEQMKKLRIKSSECQDYAQVLIDTFSSVNDYSVVENDMESSLISSFNVPGRKWREGNLKSSFVYILLDPRVLSKLNITSKISFNEKFKSFINSIFYIGKGKQSRSYDHFRVARRINQEHNYEIKEKEKLSPKVKKICEIWKANCGVISLHVFHHCIAVEAYTREACMIMCMGLQNLTNIRQGQFYGVSSIWDHKKRTEFGLINLIKSFNILQNEGERQIYPIDI</sequence>
<comment type="caution">
    <text evidence="2">The sequence shown here is derived from an EMBL/GenBank/DDBJ whole genome shotgun (WGS) entry which is preliminary data.</text>
</comment>
<protein>
    <submittedName>
        <fullName evidence="2">Uncharacterized protein</fullName>
    </submittedName>
</protein>